<keyword evidence="5" id="KW-0812">Transmembrane</keyword>
<evidence type="ECO:0000256" key="3">
    <source>
        <dbReference type="ARBA" id="ARBA00022553"/>
    </source>
</evidence>
<organism evidence="8 9">
    <name type="scientific">Oceanospirillum sediminis</name>
    <dbReference type="NCBI Taxonomy" id="2760088"/>
    <lineage>
        <taxon>Bacteria</taxon>
        <taxon>Pseudomonadati</taxon>
        <taxon>Pseudomonadota</taxon>
        <taxon>Gammaproteobacteria</taxon>
        <taxon>Oceanospirillales</taxon>
        <taxon>Oceanospirillaceae</taxon>
        <taxon>Oceanospirillum</taxon>
    </lineage>
</organism>
<dbReference type="InterPro" id="IPR036097">
    <property type="entry name" value="HisK_dim/P_sf"/>
</dbReference>
<dbReference type="PANTHER" id="PTHR43065">
    <property type="entry name" value="SENSOR HISTIDINE KINASE"/>
    <property type="match status" value="1"/>
</dbReference>
<proteinExistence type="predicted"/>
<dbReference type="InterPro" id="IPR004358">
    <property type="entry name" value="Sig_transdc_His_kin-like_C"/>
</dbReference>
<feature type="domain" description="Histidine kinase" evidence="7">
    <location>
        <begin position="337"/>
        <end position="566"/>
    </location>
</feature>
<accession>A0A839ITG9</accession>
<gene>
    <name evidence="8" type="ORF">H4O21_14040</name>
</gene>
<reference evidence="8 9" key="1">
    <citation type="submission" date="2020-08" db="EMBL/GenBank/DDBJ databases">
        <title>Oceanospirillum sp. nov. isolated from marine sediment.</title>
        <authorList>
            <person name="Ji X."/>
        </authorList>
    </citation>
    <scope>NUCLEOTIDE SEQUENCE [LARGE SCALE GENOMIC DNA]</scope>
    <source>
        <strain evidence="8 9">D5</strain>
    </source>
</reference>
<keyword evidence="3" id="KW-0597">Phosphoprotein</keyword>
<evidence type="ECO:0000259" key="7">
    <source>
        <dbReference type="PROSITE" id="PS50109"/>
    </source>
</evidence>
<evidence type="ECO:0000313" key="8">
    <source>
        <dbReference type="EMBL" id="MBB1487727.1"/>
    </source>
</evidence>
<dbReference type="InterPro" id="IPR001638">
    <property type="entry name" value="Solute-binding_3/MltF_N"/>
</dbReference>
<keyword evidence="5" id="KW-1133">Transmembrane helix</keyword>
<dbReference type="InterPro" id="IPR005467">
    <property type="entry name" value="His_kinase_dom"/>
</dbReference>
<dbReference type="PANTHER" id="PTHR43065:SF42">
    <property type="entry name" value="TWO-COMPONENT SENSOR PPRA"/>
    <property type="match status" value="1"/>
</dbReference>
<keyword evidence="9" id="KW-1185">Reference proteome</keyword>
<dbReference type="GO" id="GO:0000155">
    <property type="term" value="F:phosphorelay sensor kinase activity"/>
    <property type="evidence" value="ECO:0007669"/>
    <property type="project" value="InterPro"/>
</dbReference>
<dbReference type="SMART" id="SM00387">
    <property type="entry name" value="HATPase_c"/>
    <property type="match status" value="1"/>
</dbReference>
<dbReference type="InterPro" id="IPR003661">
    <property type="entry name" value="HisK_dim/P_dom"/>
</dbReference>
<dbReference type="InterPro" id="IPR036890">
    <property type="entry name" value="HATPase_C_sf"/>
</dbReference>
<keyword evidence="6" id="KW-0732">Signal</keyword>
<dbReference type="SMART" id="SM00388">
    <property type="entry name" value="HisKA"/>
    <property type="match status" value="1"/>
</dbReference>
<dbReference type="AlphaFoldDB" id="A0A839ITG9"/>
<feature type="chain" id="PRO_5032384600" description="histidine kinase" evidence="6">
    <location>
        <begin position="23"/>
        <end position="577"/>
    </location>
</feature>
<keyword evidence="5" id="KW-0472">Membrane</keyword>
<dbReference type="Pfam" id="PF02518">
    <property type="entry name" value="HATPase_c"/>
    <property type="match status" value="1"/>
</dbReference>
<keyword evidence="4" id="KW-0175">Coiled coil</keyword>
<dbReference type="PROSITE" id="PS50109">
    <property type="entry name" value="HIS_KIN"/>
    <property type="match status" value="1"/>
</dbReference>
<dbReference type="Gene3D" id="1.10.287.130">
    <property type="match status" value="1"/>
</dbReference>
<evidence type="ECO:0000256" key="1">
    <source>
        <dbReference type="ARBA" id="ARBA00000085"/>
    </source>
</evidence>
<evidence type="ECO:0000256" key="4">
    <source>
        <dbReference type="SAM" id="Coils"/>
    </source>
</evidence>
<dbReference type="Gene3D" id="3.40.190.10">
    <property type="entry name" value="Periplasmic binding protein-like II"/>
    <property type="match status" value="2"/>
</dbReference>
<dbReference type="SMART" id="SM00062">
    <property type="entry name" value="PBPb"/>
    <property type="match status" value="1"/>
</dbReference>
<name>A0A839ITG9_9GAMM</name>
<comment type="catalytic activity">
    <reaction evidence="1">
        <text>ATP + protein L-histidine = ADP + protein N-phospho-L-histidine.</text>
        <dbReference type="EC" id="2.7.13.3"/>
    </reaction>
</comment>
<dbReference type="Proteomes" id="UP000565262">
    <property type="component" value="Unassembled WGS sequence"/>
</dbReference>
<feature type="signal peptide" evidence="6">
    <location>
        <begin position="1"/>
        <end position="22"/>
    </location>
</feature>
<feature type="transmembrane region" description="Helical" evidence="5">
    <location>
        <begin position="267"/>
        <end position="290"/>
    </location>
</feature>
<evidence type="ECO:0000313" key="9">
    <source>
        <dbReference type="Proteomes" id="UP000565262"/>
    </source>
</evidence>
<sequence>MRTSLPSVLMVLLCFANSPAMAQSKVFIYGESNNMPPVRIAGDKDYPPIEWLEGDKAKGIFPSVLPDLARVMNRRIEYHLMDWEQAQDAVLEGRIDVLTVFSPNEERRKDFDFVDGFLQFEMSLFVRDDNLTIHNLTDLDGIRTGLTKGSYLQNFLSQNSNAEQVIVKDHPTGFHQLLAGDIDALATTKWVGAYTIQRHKIRGIKYVEPAIHIKPTHLGVRKGHTRLRTELNLAIKKLKKDGTIDRLTEQWEKHEIIYLTQGRMRSIFWAGTGLFLAFIFVAGLITIFILKSQIKARTRSLQQSNQELEDTLHLLEKTQCQLVQSEKVASLGALVSGLSHEMNTPLGIAITATSVMKEEGQALAQAVRAGQLTEESLQQFVQDHQESLEVLERSLNRAVHLTNSFKKIALDQGQSQRRAFYLSEVLDELVLCHQKELNKRAIEITLTGTDDIIMHSFPGALTEVLNHLLNNALRHGFKKEELPAIHIVCSLVDDKLRLEFRDNGCGIEEKYLNKLFDPFFTTQIGQGSSGLGLSFVYNIVTGVLGGEIEITSEHGCRCQLMLPLKAPETEGEQPETV</sequence>
<evidence type="ECO:0000256" key="5">
    <source>
        <dbReference type="SAM" id="Phobius"/>
    </source>
</evidence>
<evidence type="ECO:0000256" key="2">
    <source>
        <dbReference type="ARBA" id="ARBA00012438"/>
    </source>
</evidence>
<dbReference type="Gene3D" id="3.30.565.10">
    <property type="entry name" value="Histidine kinase-like ATPase, C-terminal domain"/>
    <property type="match status" value="1"/>
</dbReference>
<comment type="caution">
    <text evidence="8">The sequence shown here is derived from an EMBL/GenBank/DDBJ whole genome shotgun (WGS) entry which is preliminary data.</text>
</comment>
<dbReference type="EMBL" id="JACJFM010000018">
    <property type="protein sequence ID" value="MBB1487727.1"/>
    <property type="molecule type" value="Genomic_DNA"/>
</dbReference>
<dbReference type="SUPFAM" id="SSF55874">
    <property type="entry name" value="ATPase domain of HSP90 chaperone/DNA topoisomerase II/histidine kinase"/>
    <property type="match status" value="1"/>
</dbReference>
<dbReference type="RefSeq" id="WP_182809505.1">
    <property type="nucleotide sequence ID" value="NZ_JACJFM010000018.1"/>
</dbReference>
<dbReference type="SUPFAM" id="SSF47384">
    <property type="entry name" value="Homodimeric domain of signal transducing histidine kinase"/>
    <property type="match status" value="1"/>
</dbReference>
<dbReference type="PRINTS" id="PR00344">
    <property type="entry name" value="BCTRLSENSOR"/>
</dbReference>
<dbReference type="CDD" id="cd13704">
    <property type="entry name" value="PBP2_HisK"/>
    <property type="match status" value="1"/>
</dbReference>
<dbReference type="InterPro" id="IPR003594">
    <property type="entry name" value="HATPase_dom"/>
</dbReference>
<feature type="coiled-coil region" evidence="4">
    <location>
        <begin position="291"/>
        <end position="321"/>
    </location>
</feature>
<dbReference type="EC" id="2.7.13.3" evidence="2"/>
<protein>
    <recommendedName>
        <fullName evidence="2">histidine kinase</fullName>
        <ecNumber evidence="2">2.7.13.3</ecNumber>
    </recommendedName>
</protein>
<dbReference type="Pfam" id="PF00497">
    <property type="entry name" value="SBP_bac_3"/>
    <property type="match status" value="1"/>
</dbReference>
<dbReference type="SUPFAM" id="SSF53850">
    <property type="entry name" value="Periplasmic binding protein-like II"/>
    <property type="match status" value="1"/>
</dbReference>
<dbReference type="CDD" id="cd00082">
    <property type="entry name" value="HisKA"/>
    <property type="match status" value="1"/>
</dbReference>
<evidence type="ECO:0000256" key="6">
    <source>
        <dbReference type="SAM" id="SignalP"/>
    </source>
</evidence>